<name>A0ABX2ZYI2_9BACI</name>
<gene>
    <name evidence="1" type="ORF">BED47_03850</name>
</gene>
<dbReference type="RefSeq" id="WP_069032499.1">
    <property type="nucleotide sequence ID" value="NZ_MDKC01000002.1"/>
</dbReference>
<keyword evidence="2" id="KW-1185">Reference proteome</keyword>
<accession>A0ABX2ZYI2</accession>
<evidence type="ECO:0000313" key="2">
    <source>
        <dbReference type="Proteomes" id="UP000094580"/>
    </source>
</evidence>
<reference evidence="1 2" key="1">
    <citation type="submission" date="2016-07" db="EMBL/GenBank/DDBJ databases">
        <authorList>
            <person name="Townsley L."/>
            <person name="Shank E.A."/>
        </authorList>
    </citation>
    <scope>NUCLEOTIDE SEQUENCE [LARGE SCALE GENOMIC DNA]</scope>
    <source>
        <strain evidence="1 2">CH01</strain>
    </source>
</reference>
<dbReference type="EMBL" id="MDKC01000002">
    <property type="protein sequence ID" value="ODG93429.1"/>
    <property type="molecule type" value="Genomic_DNA"/>
</dbReference>
<dbReference type="Proteomes" id="UP000094580">
    <property type="component" value="Unassembled WGS sequence"/>
</dbReference>
<sequence length="68" mass="7957">MTRICIHCKSEMIENCNIKVESMYGHEIKIYQKGKRSLNNISVSHKAAVCPNCGYVELYIDEFNKFRK</sequence>
<proteinExistence type="predicted"/>
<evidence type="ECO:0000313" key="1">
    <source>
        <dbReference type="EMBL" id="ODG93429.1"/>
    </source>
</evidence>
<protein>
    <recommendedName>
        <fullName evidence="3">Nucleic acid-binding protein</fullName>
    </recommendedName>
</protein>
<evidence type="ECO:0008006" key="3">
    <source>
        <dbReference type="Google" id="ProtNLM"/>
    </source>
</evidence>
<comment type="caution">
    <text evidence="1">The sequence shown here is derived from an EMBL/GenBank/DDBJ whole genome shotgun (WGS) entry which is preliminary data.</text>
</comment>
<organism evidence="1 2">
    <name type="scientific">Gottfriedia luciferensis</name>
    <dbReference type="NCBI Taxonomy" id="178774"/>
    <lineage>
        <taxon>Bacteria</taxon>
        <taxon>Bacillati</taxon>
        <taxon>Bacillota</taxon>
        <taxon>Bacilli</taxon>
        <taxon>Bacillales</taxon>
        <taxon>Bacillaceae</taxon>
        <taxon>Gottfriedia</taxon>
    </lineage>
</organism>